<proteinExistence type="predicted"/>
<protein>
    <submittedName>
        <fullName evidence="1">Uncharacterized protein</fullName>
    </submittedName>
</protein>
<dbReference type="AlphaFoldDB" id="A0A8K0W302"/>
<sequence length="948" mass="106464">METMPPITISPVLREAVESKVEELEQAKKVFNKRYDLDARRSSETHVVKRLKLIINDLNKFDPELCDEDELDIIARYIEQAENDRSVSKARLIKLEEQIWSKVYFHRNRLAVSSFHANLMKEAMDAGVHAATSTSGATTELDDFEVVENELDDILERFEKETFVPEDVDVAAIDSYLSGLFVNRAEQRYLEEIRDDLNEFGEDLLTDGMDIDQDFLMWCITDLLKSDRVSEDKKRTLEGYLQSPVVLRELMATISAKSIRYWDFKDAEKGLPVTARQNAKGHCIVAEEYLIDMLFLHAMGIGWAMKLQKGLEASGRHCPAFAVKPPTPWGYTKREYYLGRMSPGPDIATNPTPASTCVCGRTCTVCQPVSVLPPAPMPPPHIVHMPPPPPPQVLVINNHRKCNSRRKTEPWWPVYPPPPPPKLPVNGLRNIDYIDNFFMSRLPEQQGCTPKSTSLEVTQAELIKTLAVEAKLRAALGEGVDASSVCFESLASSLPHKTILTVLKFLGVPEMMIEFFQRFLSAKLNTGPAVRGASDRILRRARGVPEGHALELFFTEAIMFFLEFSVRQNTGNYLYRIGDYGYYVEAFDAENSCGRHIDEFASVMGLNATFALEQEIGLVTITTGGLVLENDKIAAYARGIKKRLSTCTTVLEWVRVWNSTAGTYAAHLFGPLAEIFGKPHLDAVKSAYNTIFDIILDGQDLTSYVTKLLTSHLSRPLPNPPFAIDALVYLPQAYGGLGVLNPFITMNLAHDLPADPDAAIKEYIATEDAFYQRAAEHFAQLPPDAHTRKLEKLFNNDATRIESTLGADHDPTKFISKEDLFATRAVWSFTSHTLPQGSSSQAHVPTPCFSTLYQSLLREPIDELLEADTIVDEVRRLAGKGDMKSWNRLSEEEKWVLQMYGDECFDVYGGLEMWCSEFVPLEILKAVRGTGWDGDDDEMSSVSDMTEP</sequence>
<gene>
    <name evidence="1" type="ORF">FB567DRAFT_171820</name>
</gene>
<dbReference type="Proteomes" id="UP000813461">
    <property type="component" value="Unassembled WGS sequence"/>
</dbReference>
<dbReference type="OrthoDB" id="74545at2759"/>
<dbReference type="EMBL" id="JAGMVJ010000002">
    <property type="protein sequence ID" value="KAH7093302.1"/>
    <property type="molecule type" value="Genomic_DNA"/>
</dbReference>
<accession>A0A8K0W302</accession>
<evidence type="ECO:0000313" key="2">
    <source>
        <dbReference type="Proteomes" id="UP000813461"/>
    </source>
</evidence>
<reference evidence="1" key="1">
    <citation type="journal article" date="2021" name="Nat. Commun.">
        <title>Genetic determinants of endophytism in the Arabidopsis root mycobiome.</title>
        <authorList>
            <person name="Mesny F."/>
            <person name="Miyauchi S."/>
            <person name="Thiergart T."/>
            <person name="Pickel B."/>
            <person name="Atanasova L."/>
            <person name="Karlsson M."/>
            <person name="Huettel B."/>
            <person name="Barry K.W."/>
            <person name="Haridas S."/>
            <person name="Chen C."/>
            <person name="Bauer D."/>
            <person name="Andreopoulos W."/>
            <person name="Pangilinan J."/>
            <person name="LaButti K."/>
            <person name="Riley R."/>
            <person name="Lipzen A."/>
            <person name="Clum A."/>
            <person name="Drula E."/>
            <person name="Henrissat B."/>
            <person name="Kohler A."/>
            <person name="Grigoriev I.V."/>
            <person name="Martin F.M."/>
            <person name="Hacquard S."/>
        </authorList>
    </citation>
    <scope>NUCLEOTIDE SEQUENCE</scope>
    <source>
        <strain evidence="1">MPI-SDFR-AT-0120</strain>
    </source>
</reference>
<name>A0A8K0W302_9PLEO</name>
<evidence type="ECO:0000313" key="1">
    <source>
        <dbReference type="EMBL" id="KAH7093302.1"/>
    </source>
</evidence>
<dbReference type="PANTHER" id="PTHR37015">
    <property type="entry name" value="REVERSE TRANSCRIPTASE DOMAIN-CONTAINING PROTEIN"/>
    <property type="match status" value="1"/>
</dbReference>
<organism evidence="1 2">
    <name type="scientific">Paraphoma chrysanthemicola</name>
    <dbReference type="NCBI Taxonomy" id="798071"/>
    <lineage>
        <taxon>Eukaryota</taxon>
        <taxon>Fungi</taxon>
        <taxon>Dikarya</taxon>
        <taxon>Ascomycota</taxon>
        <taxon>Pezizomycotina</taxon>
        <taxon>Dothideomycetes</taxon>
        <taxon>Pleosporomycetidae</taxon>
        <taxon>Pleosporales</taxon>
        <taxon>Pleosporineae</taxon>
        <taxon>Phaeosphaeriaceae</taxon>
        <taxon>Paraphoma</taxon>
    </lineage>
</organism>
<keyword evidence="2" id="KW-1185">Reference proteome</keyword>
<dbReference type="PANTHER" id="PTHR37015:SF2">
    <property type="entry name" value="REVERSE TRANSCRIPTASE DOMAIN-CONTAINING PROTEIN"/>
    <property type="match status" value="1"/>
</dbReference>
<comment type="caution">
    <text evidence="1">The sequence shown here is derived from an EMBL/GenBank/DDBJ whole genome shotgun (WGS) entry which is preliminary data.</text>
</comment>